<protein>
    <submittedName>
        <fullName evidence="3">SRPBCC domain-containing protein</fullName>
    </submittedName>
</protein>
<name>A0ABT7SBM3_9CELL</name>
<dbReference type="InterPro" id="IPR023393">
    <property type="entry name" value="START-like_dom_sf"/>
</dbReference>
<dbReference type="EMBL" id="JAUCGQ010000001">
    <property type="protein sequence ID" value="MDM7853583.1"/>
    <property type="molecule type" value="Genomic_DNA"/>
</dbReference>
<organism evidence="3 4">
    <name type="scientific">Cellulomonas alba</name>
    <dbReference type="NCBI Taxonomy" id="3053467"/>
    <lineage>
        <taxon>Bacteria</taxon>
        <taxon>Bacillati</taxon>
        <taxon>Actinomycetota</taxon>
        <taxon>Actinomycetes</taxon>
        <taxon>Micrococcales</taxon>
        <taxon>Cellulomonadaceae</taxon>
        <taxon>Cellulomonas</taxon>
    </lineage>
</organism>
<dbReference type="Gene3D" id="3.30.530.20">
    <property type="match status" value="1"/>
</dbReference>
<evidence type="ECO:0000313" key="4">
    <source>
        <dbReference type="Proteomes" id="UP001529338"/>
    </source>
</evidence>
<accession>A0ABT7SBM3</accession>
<evidence type="ECO:0000313" key="3">
    <source>
        <dbReference type="EMBL" id="MDM7853583.1"/>
    </source>
</evidence>
<evidence type="ECO:0000259" key="2">
    <source>
        <dbReference type="Pfam" id="PF08327"/>
    </source>
</evidence>
<reference evidence="3 4" key="1">
    <citation type="submission" date="2023-06" db="EMBL/GenBank/DDBJ databases">
        <title>Cellulomonas sp. MW4 Whole genome sequence.</title>
        <authorList>
            <person name="Park S."/>
        </authorList>
    </citation>
    <scope>NUCLEOTIDE SEQUENCE [LARGE SCALE GENOMIC DNA]</scope>
    <source>
        <strain evidence="3 4">MW4</strain>
    </source>
</reference>
<dbReference type="InterPro" id="IPR013538">
    <property type="entry name" value="ASHA1/2-like_C"/>
</dbReference>
<dbReference type="Pfam" id="PF08327">
    <property type="entry name" value="AHSA1"/>
    <property type="match status" value="1"/>
</dbReference>
<gene>
    <name evidence="3" type="ORF">QRT04_01450</name>
</gene>
<feature type="domain" description="Activator of Hsp90 ATPase homologue 1/2-like C-terminal" evidence="2">
    <location>
        <begin position="28"/>
        <end position="165"/>
    </location>
</feature>
<dbReference type="SUPFAM" id="SSF55961">
    <property type="entry name" value="Bet v1-like"/>
    <property type="match status" value="1"/>
</dbReference>
<dbReference type="RefSeq" id="WP_289453104.1">
    <property type="nucleotide sequence ID" value="NZ_JAUCGQ010000001.1"/>
</dbReference>
<comment type="similarity">
    <text evidence="1">Belongs to the AHA1 family.</text>
</comment>
<keyword evidence="4" id="KW-1185">Reference proteome</keyword>
<dbReference type="Proteomes" id="UP001529338">
    <property type="component" value="Unassembled WGS sequence"/>
</dbReference>
<comment type="caution">
    <text evidence="3">The sequence shown here is derived from an EMBL/GenBank/DDBJ whole genome shotgun (WGS) entry which is preliminary data.</text>
</comment>
<evidence type="ECO:0000256" key="1">
    <source>
        <dbReference type="ARBA" id="ARBA00006817"/>
    </source>
</evidence>
<sequence>MSEPWPEPDVVMLATPPVRRSTTVRAGIERTFDVFVSELGAWWPVDPYSLGGSARVRDLRVEQRVGGRVEEVWDDGTTRAWGELAAWDPPHGFTMSWLVTPVATEVELTFRALGPALTRVDVEHRGWERLSPEQRTASSIDPDGYVGGSYHRGWGVILGELARHVEG</sequence>
<proteinExistence type="inferred from homology"/>